<evidence type="ECO:0000256" key="19">
    <source>
        <dbReference type="ARBA" id="ARBA00047899"/>
    </source>
</evidence>
<evidence type="ECO:0000313" key="24">
    <source>
        <dbReference type="EMBL" id="KAF7843148.1"/>
    </source>
</evidence>
<keyword evidence="6" id="KW-0597">Phosphoprotein</keyword>
<evidence type="ECO:0000256" key="3">
    <source>
        <dbReference type="ARBA" id="ARBA00012513"/>
    </source>
</evidence>
<keyword evidence="7" id="KW-0433">Leucine-rich repeat</keyword>
<comment type="similarity">
    <text evidence="2">Belongs to the protein kinase superfamily. Ser/Thr protein kinase family.</text>
</comment>
<dbReference type="PROSITE" id="PS00107">
    <property type="entry name" value="PROTEIN_KINASE_ATP"/>
    <property type="match status" value="1"/>
</dbReference>
<dbReference type="InterPro" id="IPR050647">
    <property type="entry name" value="Plant_LRR-RLKs"/>
</dbReference>
<dbReference type="OrthoDB" id="676979at2759"/>
<dbReference type="FunFam" id="3.80.10.10:FF:000041">
    <property type="entry name" value="LRR receptor-like serine/threonine-protein kinase ERECTA"/>
    <property type="match status" value="1"/>
</dbReference>
<dbReference type="SUPFAM" id="SSF52058">
    <property type="entry name" value="L domain-like"/>
    <property type="match status" value="1"/>
</dbReference>
<dbReference type="InterPro" id="IPR008271">
    <property type="entry name" value="Ser/Thr_kinase_AS"/>
</dbReference>
<gene>
    <name evidence="24" type="ORF">G2W53_000053</name>
</gene>
<feature type="domain" description="Protein kinase" evidence="23">
    <location>
        <begin position="393"/>
        <end position="666"/>
    </location>
</feature>
<dbReference type="InterPro" id="IPR013210">
    <property type="entry name" value="LRR_N_plant-typ"/>
</dbReference>
<evidence type="ECO:0000256" key="7">
    <source>
        <dbReference type="ARBA" id="ARBA00022614"/>
    </source>
</evidence>
<keyword evidence="5" id="KW-0723">Serine/threonine-protein kinase</keyword>
<dbReference type="Proteomes" id="UP000634136">
    <property type="component" value="Unassembled WGS sequence"/>
</dbReference>
<evidence type="ECO:0000256" key="13">
    <source>
        <dbReference type="ARBA" id="ARBA00022777"/>
    </source>
</evidence>
<comment type="catalytic activity">
    <reaction evidence="20">
        <text>L-seryl-[protein] + ATP = O-phospho-L-seryl-[protein] + ADP + H(+)</text>
        <dbReference type="Rhea" id="RHEA:17989"/>
        <dbReference type="Rhea" id="RHEA-COMP:9863"/>
        <dbReference type="Rhea" id="RHEA-COMP:11604"/>
        <dbReference type="ChEBI" id="CHEBI:15378"/>
        <dbReference type="ChEBI" id="CHEBI:29999"/>
        <dbReference type="ChEBI" id="CHEBI:30616"/>
        <dbReference type="ChEBI" id="CHEBI:83421"/>
        <dbReference type="ChEBI" id="CHEBI:456216"/>
        <dbReference type="EC" id="2.7.11.1"/>
    </reaction>
</comment>
<dbReference type="Gene3D" id="3.30.200.20">
    <property type="entry name" value="Phosphorylase Kinase, domain 1"/>
    <property type="match status" value="1"/>
</dbReference>
<dbReference type="Pfam" id="PF08263">
    <property type="entry name" value="LRRNT_2"/>
    <property type="match status" value="1"/>
</dbReference>
<keyword evidence="8" id="KW-0808">Transferase</keyword>
<dbReference type="Pfam" id="PF00560">
    <property type="entry name" value="LRR_1"/>
    <property type="match status" value="3"/>
</dbReference>
<keyword evidence="13 24" id="KW-0418">Kinase</keyword>
<evidence type="ECO:0000256" key="15">
    <source>
        <dbReference type="ARBA" id="ARBA00022989"/>
    </source>
</evidence>
<accession>A0A834XH49</accession>
<keyword evidence="4" id="KW-1003">Cell membrane</keyword>
<feature type="signal peptide" evidence="22">
    <location>
        <begin position="1"/>
        <end position="19"/>
    </location>
</feature>
<evidence type="ECO:0000256" key="18">
    <source>
        <dbReference type="ARBA" id="ARBA00023180"/>
    </source>
</evidence>
<dbReference type="PANTHER" id="PTHR48056">
    <property type="entry name" value="LRR RECEPTOR-LIKE SERINE/THREONINE-PROTEIN KINASE-RELATED"/>
    <property type="match status" value="1"/>
</dbReference>
<reference evidence="24" key="1">
    <citation type="submission" date="2020-09" db="EMBL/GenBank/DDBJ databases">
        <title>Genome-Enabled Discovery of Anthraquinone Biosynthesis in Senna tora.</title>
        <authorList>
            <person name="Kang S.-H."/>
            <person name="Pandey R.P."/>
            <person name="Lee C.-M."/>
            <person name="Sim J.-S."/>
            <person name="Jeong J.-T."/>
            <person name="Choi B.-S."/>
            <person name="Jung M."/>
            <person name="Ginzburg D."/>
            <person name="Zhao K."/>
            <person name="Won S.Y."/>
            <person name="Oh T.-J."/>
            <person name="Yu Y."/>
            <person name="Kim N.-H."/>
            <person name="Lee O.R."/>
            <person name="Lee T.-H."/>
            <person name="Bashyal P."/>
            <person name="Kim T.-S."/>
            <person name="Lee W.-H."/>
            <person name="Kawkins C."/>
            <person name="Kim C.-K."/>
            <person name="Kim J.S."/>
            <person name="Ahn B.O."/>
            <person name="Rhee S.Y."/>
            <person name="Sohng J.K."/>
        </authorList>
    </citation>
    <scope>NUCLEOTIDE SEQUENCE</scope>
    <source>
        <tissue evidence="24">Leaf</tissue>
    </source>
</reference>
<dbReference type="InterPro" id="IPR017441">
    <property type="entry name" value="Protein_kinase_ATP_BS"/>
</dbReference>
<dbReference type="EC" id="2.7.11.1" evidence="3"/>
<dbReference type="PANTHER" id="PTHR48056:SF23">
    <property type="entry name" value="PROTEIN KINASE DOMAIN-CONTAINING PROTEIN"/>
    <property type="match status" value="1"/>
</dbReference>
<feature type="chain" id="PRO_5032670718" description="non-specific serine/threonine protein kinase" evidence="22">
    <location>
        <begin position="20"/>
        <end position="902"/>
    </location>
</feature>
<dbReference type="InterPro" id="IPR032675">
    <property type="entry name" value="LRR_dom_sf"/>
</dbReference>
<dbReference type="GO" id="GO:0005524">
    <property type="term" value="F:ATP binding"/>
    <property type="evidence" value="ECO:0007669"/>
    <property type="project" value="UniProtKB-UniRule"/>
</dbReference>
<keyword evidence="9" id="KW-0812">Transmembrane</keyword>
<evidence type="ECO:0000256" key="22">
    <source>
        <dbReference type="SAM" id="SignalP"/>
    </source>
</evidence>
<evidence type="ECO:0000256" key="8">
    <source>
        <dbReference type="ARBA" id="ARBA00022679"/>
    </source>
</evidence>
<keyword evidence="14 21" id="KW-0067">ATP-binding</keyword>
<comment type="subcellular location">
    <subcellularLocation>
        <location evidence="1">Cell membrane</location>
        <topology evidence="1">Single-pass membrane protein</topology>
    </subcellularLocation>
</comment>
<evidence type="ECO:0000256" key="20">
    <source>
        <dbReference type="ARBA" id="ARBA00048679"/>
    </source>
</evidence>
<evidence type="ECO:0000256" key="10">
    <source>
        <dbReference type="ARBA" id="ARBA00022729"/>
    </source>
</evidence>
<dbReference type="GO" id="GO:0033612">
    <property type="term" value="F:receptor serine/threonine kinase binding"/>
    <property type="evidence" value="ECO:0007669"/>
    <property type="project" value="TreeGrafter"/>
</dbReference>
<dbReference type="InterPro" id="IPR001611">
    <property type="entry name" value="Leu-rich_rpt"/>
</dbReference>
<keyword evidence="11" id="KW-0677">Repeat</keyword>
<dbReference type="PROSITE" id="PS00108">
    <property type="entry name" value="PROTEIN_KINASE_ST"/>
    <property type="match status" value="1"/>
</dbReference>
<keyword evidence="16" id="KW-0472">Membrane</keyword>
<dbReference type="SMART" id="SM00220">
    <property type="entry name" value="S_TKc"/>
    <property type="match status" value="1"/>
</dbReference>
<proteinExistence type="inferred from homology"/>
<protein>
    <recommendedName>
        <fullName evidence="3">non-specific serine/threonine protein kinase</fullName>
        <ecNumber evidence="3">2.7.11.1</ecNumber>
    </recommendedName>
</protein>
<evidence type="ECO:0000256" key="6">
    <source>
        <dbReference type="ARBA" id="ARBA00022553"/>
    </source>
</evidence>
<evidence type="ECO:0000256" key="21">
    <source>
        <dbReference type="PROSITE-ProRule" id="PRU10141"/>
    </source>
</evidence>
<feature type="binding site" evidence="21">
    <location>
        <position position="422"/>
    </location>
    <ligand>
        <name>ATP</name>
        <dbReference type="ChEBI" id="CHEBI:30616"/>
    </ligand>
</feature>
<dbReference type="Gene3D" id="1.10.510.10">
    <property type="entry name" value="Transferase(Phosphotransferase) domain 1"/>
    <property type="match status" value="3"/>
</dbReference>
<sequence>MKFSFFILCFSAPLYLASALSSDGLTLLSLLKHWTFLPPSINSSWKASDSTPCPWVGVQCDHNSFVISLNLTASGISGQLGPEIGNLNHLQSIVLFRNGFSGTIPPELGNCSLLEYVDLSENSLSGHIPYTLKNLHSLKHVLLHDNNLSGELPLELTELKNLKNISLFYNHLSGIIPQSLGINSSLVKLDLMNNNFTGSIPPNLCFGKQLRVLNVGLNQLHGGEVPLEIGQLKKLQCLDVSLNNLTGGINILNELSSLIDVNISYNSFVGPVPKRLMLFLNSSPSSFFGNPGLCVQCLPSNGLNCIKTTYLKSCDYGHKGLPRYVILILELGSSMLVSILLVKLIHMHFSGQISQDDVIDYYEEQKLWSIDSGDHRIIDLVFKREVMKATENLNDQYIIGEGGHGVVYRADLDCFGVFAVKKIVITRNKRRRLSMVREIELVKDLRHQNVARFLGSWVGKTYGLIFTRYVENGTLHDILHENDPLPYLAWNIRYKIAIGIAKGLAYLHDNCDPPILHRDIKPKNILLDYDMKPYITDFGISIALNQSSAMIRMRSTYHLEIAYTTVLSCKSDIYSYGVVLLELITRKKVLDSSFEEEQTTLVEWFRSAWTEAQKIEKIIDPSLASELSDLDKEEVIDVLWVAFICTEKDPGKRMEMRDIVKFFEALKYSGDSVQYDHKSIYLGNSLDLSATSLSFQVHMIEENDYVMLKITLLEHIGKSLPTPHYKSVSLHYVLHERHPPQTLKWNVRYKIAVEIAHELAHFHHECDPPVVHQDINSRNILLDSEMKPHISEPSTSSAREASTMEESVKFDVYNYGVVLLELITMKKVLNSSLEKKAALVEWAGSVWRRTGDTKKIVDSGLGKELCDSSVAEQVFKVLWVALLCSWKEPSKRPTMRTVVKLL</sequence>
<evidence type="ECO:0000256" key="5">
    <source>
        <dbReference type="ARBA" id="ARBA00022527"/>
    </source>
</evidence>
<dbReference type="FunFam" id="1.10.510.10:FF:000358">
    <property type="entry name" value="Putative leucine-rich repeat receptor-like serine/threonine-protein kinase"/>
    <property type="match status" value="1"/>
</dbReference>
<dbReference type="FunFam" id="3.80.10.10:FF:000129">
    <property type="entry name" value="Leucine-rich repeat receptor-like kinase"/>
    <property type="match status" value="1"/>
</dbReference>
<dbReference type="PROSITE" id="PS50011">
    <property type="entry name" value="PROTEIN_KINASE_DOM"/>
    <property type="match status" value="1"/>
</dbReference>
<dbReference type="GO" id="GO:0005886">
    <property type="term" value="C:plasma membrane"/>
    <property type="evidence" value="ECO:0007669"/>
    <property type="project" value="UniProtKB-SubCell"/>
</dbReference>
<keyword evidence="17 24" id="KW-0675">Receptor</keyword>
<keyword evidence="10 22" id="KW-0732">Signal</keyword>
<name>A0A834XH49_9FABA</name>
<dbReference type="InterPro" id="IPR011009">
    <property type="entry name" value="Kinase-like_dom_sf"/>
</dbReference>
<evidence type="ECO:0000259" key="23">
    <source>
        <dbReference type="PROSITE" id="PS50011"/>
    </source>
</evidence>
<evidence type="ECO:0000256" key="11">
    <source>
        <dbReference type="ARBA" id="ARBA00022737"/>
    </source>
</evidence>
<dbReference type="Pfam" id="PF00069">
    <property type="entry name" value="Pkinase"/>
    <property type="match status" value="1"/>
</dbReference>
<keyword evidence="18" id="KW-0325">Glycoprotein</keyword>
<comment type="catalytic activity">
    <reaction evidence="19">
        <text>L-threonyl-[protein] + ATP = O-phospho-L-threonyl-[protein] + ADP + H(+)</text>
        <dbReference type="Rhea" id="RHEA:46608"/>
        <dbReference type="Rhea" id="RHEA-COMP:11060"/>
        <dbReference type="Rhea" id="RHEA-COMP:11605"/>
        <dbReference type="ChEBI" id="CHEBI:15378"/>
        <dbReference type="ChEBI" id="CHEBI:30013"/>
        <dbReference type="ChEBI" id="CHEBI:30616"/>
        <dbReference type="ChEBI" id="CHEBI:61977"/>
        <dbReference type="ChEBI" id="CHEBI:456216"/>
        <dbReference type="EC" id="2.7.11.1"/>
    </reaction>
</comment>
<keyword evidence="12 21" id="KW-0547">Nucleotide-binding</keyword>
<evidence type="ECO:0000313" key="25">
    <source>
        <dbReference type="Proteomes" id="UP000634136"/>
    </source>
</evidence>
<evidence type="ECO:0000256" key="4">
    <source>
        <dbReference type="ARBA" id="ARBA00022475"/>
    </source>
</evidence>
<dbReference type="AlphaFoldDB" id="A0A834XH49"/>
<keyword evidence="15" id="KW-1133">Transmembrane helix</keyword>
<evidence type="ECO:0000256" key="17">
    <source>
        <dbReference type="ARBA" id="ARBA00023170"/>
    </source>
</evidence>
<dbReference type="Gene3D" id="3.80.10.10">
    <property type="entry name" value="Ribonuclease Inhibitor"/>
    <property type="match status" value="2"/>
</dbReference>
<evidence type="ECO:0000256" key="9">
    <source>
        <dbReference type="ARBA" id="ARBA00022692"/>
    </source>
</evidence>
<dbReference type="SUPFAM" id="SSF56112">
    <property type="entry name" value="Protein kinase-like (PK-like)"/>
    <property type="match status" value="2"/>
</dbReference>
<evidence type="ECO:0000256" key="2">
    <source>
        <dbReference type="ARBA" id="ARBA00008684"/>
    </source>
</evidence>
<evidence type="ECO:0000256" key="16">
    <source>
        <dbReference type="ARBA" id="ARBA00023136"/>
    </source>
</evidence>
<dbReference type="GO" id="GO:0004674">
    <property type="term" value="F:protein serine/threonine kinase activity"/>
    <property type="evidence" value="ECO:0007669"/>
    <property type="project" value="UniProtKB-KW"/>
</dbReference>
<dbReference type="InterPro" id="IPR000719">
    <property type="entry name" value="Prot_kinase_dom"/>
</dbReference>
<organism evidence="24 25">
    <name type="scientific">Senna tora</name>
    <dbReference type="NCBI Taxonomy" id="362788"/>
    <lineage>
        <taxon>Eukaryota</taxon>
        <taxon>Viridiplantae</taxon>
        <taxon>Streptophyta</taxon>
        <taxon>Embryophyta</taxon>
        <taxon>Tracheophyta</taxon>
        <taxon>Spermatophyta</taxon>
        <taxon>Magnoliopsida</taxon>
        <taxon>eudicotyledons</taxon>
        <taxon>Gunneridae</taxon>
        <taxon>Pentapetalae</taxon>
        <taxon>rosids</taxon>
        <taxon>fabids</taxon>
        <taxon>Fabales</taxon>
        <taxon>Fabaceae</taxon>
        <taxon>Caesalpinioideae</taxon>
        <taxon>Cassia clade</taxon>
        <taxon>Senna</taxon>
    </lineage>
</organism>
<keyword evidence="25" id="KW-1185">Reference proteome</keyword>
<evidence type="ECO:0000256" key="12">
    <source>
        <dbReference type="ARBA" id="ARBA00022741"/>
    </source>
</evidence>
<comment type="caution">
    <text evidence="24">The sequence shown here is derived from an EMBL/GenBank/DDBJ whole genome shotgun (WGS) entry which is preliminary data.</text>
</comment>
<dbReference type="EMBL" id="JAAIUW010000001">
    <property type="protein sequence ID" value="KAF7843148.1"/>
    <property type="molecule type" value="Genomic_DNA"/>
</dbReference>
<evidence type="ECO:0000256" key="14">
    <source>
        <dbReference type="ARBA" id="ARBA00022840"/>
    </source>
</evidence>
<evidence type="ECO:0000256" key="1">
    <source>
        <dbReference type="ARBA" id="ARBA00004162"/>
    </source>
</evidence>